<accession>A0A315XZR0</accession>
<name>A0A315XZR0_RUMFL</name>
<dbReference type="InterPro" id="IPR045507">
    <property type="entry name" value="DUF6483"/>
</dbReference>
<proteinExistence type="predicted"/>
<reference evidence="1 2" key="1">
    <citation type="submission" date="2018-05" db="EMBL/GenBank/DDBJ databases">
        <title>The Hungate 1000. A catalogue of reference genomes from the rumen microbiome.</title>
        <authorList>
            <person name="Kelly W."/>
        </authorList>
    </citation>
    <scope>NUCLEOTIDE SEQUENCE [LARGE SCALE GENOMIC DNA]</scope>
    <source>
        <strain evidence="1 2">SAb67</strain>
    </source>
</reference>
<sequence>MYEQDYIMRQIKEITAVMAKVLLDAKVDQSFAMLQEVNNQKAYTLIEKLRNGEIKEAVEEVDRLTDNNTKENLVIGLAFYDELSDISDAALIAAGYSWVKAREAFERFAEKYGMQQMTNLYFGDGNDGGDDDE</sequence>
<organism evidence="1 2">
    <name type="scientific">Ruminococcus flavefaciens</name>
    <dbReference type="NCBI Taxonomy" id="1265"/>
    <lineage>
        <taxon>Bacteria</taxon>
        <taxon>Bacillati</taxon>
        <taxon>Bacillota</taxon>
        <taxon>Clostridia</taxon>
        <taxon>Eubacteriales</taxon>
        <taxon>Oscillospiraceae</taxon>
        <taxon>Ruminococcus</taxon>
    </lineage>
</organism>
<dbReference type="Proteomes" id="UP000245720">
    <property type="component" value="Unassembled WGS sequence"/>
</dbReference>
<dbReference type="Pfam" id="PF20092">
    <property type="entry name" value="DUF6483"/>
    <property type="match status" value="1"/>
</dbReference>
<dbReference type="RefSeq" id="WP_109726022.1">
    <property type="nucleotide sequence ID" value="NZ_CACVSX010000020.1"/>
</dbReference>
<protein>
    <submittedName>
        <fullName evidence="1">Uncharacterized protein</fullName>
    </submittedName>
</protein>
<evidence type="ECO:0000313" key="2">
    <source>
        <dbReference type="Proteomes" id="UP000245720"/>
    </source>
</evidence>
<dbReference type="OrthoDB" id="1650869at2"/>
<comment type="caution">
    <text evidence="1">The sequence shown here is derived from an EMBL/GenBank/DDBJ whole genome shotgun (WGS) entry which is preliminary data.</text>
</comment>
<evidence type="ECO:0000313" key="1">
    <source>
        <dbReference type="EMBL" id="PWJ13385.1"/>
    </source>
</evidence>
<gene>
    <name evidence="1" type="ORF">IE37_01187</name>
</gene>
<dbReference type="AlphaFoldDB" id="A0A315XZR0"/>
<dbReference type="EMBL" id="QGDI01000004">
    <property type="protein sequence ID" value="PWJ13385.1"/>
    <property type="molecule type" value="Genomic_DNA"/>
</dbReference>